<gene>
    <name evidence="1" type="ORF">HNP73_001590</name>
</gene>
<dbReference type="AlphaFoldDB" id="A0A840SL00"/>
<evidence type="ECO:0000313" key="2">
    <source>
        <dbReference type="Proteomes" id="UP000549457"/>
    </source>
</evidence>
<reference evidence="1 2" key="1">
    <citation type="submission" date="2020-08" db="EMBL/GenBank/DDBJ databases">
        <title>Genomic Encyclopedia of Type Strains, Phase IV (KMG-IV): sequencing the most valuable type-strain genomes for metagenomic binning, comparative biology and taxonomic classification.</title>
        <authorList>
            <person name="Goeker M."/>
        </authorList>
    </citation>
    <scope>NUCLEOTIDE SEQUENCE [LARGE SCALE GENOMIC DNA]</scope>
    <source>
        <strain evidence="1 2">DSM 101730</strain>
    </source>
</reference>
<comment type="caution">
    <text evidence="1">The sequence shown here is derived from an EMBL/GenBank/DDBJ whole genome shotgun (WGS) entry which is preliminary data.</text>
</comment>
<protein>
    <submittedName>
        <fullName evidence="1">Uncharacterized protein</fullName>
    </submittedName>
</protein>
<dbReference type="Proteomes" id="UP000549457">
    <property type="component" value="Unassembled WGS sequence"/>
</dbReference>
<evidence type="ECO:0000313" key="1">
    <source>
        <dbReference type="EMBL" id="MBB5221654.1"/>
    </source>
</evidence>
<dbReference type="EMBL" id="JACHFM010000002">
    <property type="protein sequence ID" value="MBB5221654.1"/>
    <property type="molecule type" value="Genomic_DNA"/>
</dbReference>
<proteinExistence type="predicted"/>
<keyword evidence="2" id="KW-1185">Reference proteome</keyword>
<sequence>MINETMSSETDSLEEAPDGYKLYNLTGDDGVTIQFYGAHLGGVSTKRVNSYFWFEADAYRTRGGLWVISERSVTLIDGQVDRSSVHVFQNDRQMMKKLAGKRSFFKLWKKIGLTTIFID</sequence>
<organism evidence="1 2">
    <name type="scientific">Amaricoccus macauensis</name>
    <dbReference type="NCBI Taxonomy" id="57001"/>
    <lineage>
        <taxon>Bacteria</taxon>
        <taxon>Pseudomonadati</taxon>
        <taxon>Pseudomonadota</taxon>
        <taxon>Alphaproteobacteria</taxon>
        <taxon>Rhodobacterales</taxon>
        <taxon>Paracoccaceae</taxon>
        <taxon>Amaricoccus</taxon>
    </lineage>
</organism>
<accession>A0A840SL00</accession>
<dbReference type="RefSeq" id="WP_184148129.1">
    <property type="nucleotide sequence ID" value="NZ_JACHFM010000002.1"/>
</dbReference>
<name>A0A840SL00_9RHOB</name>